<comment type="similarity">
    <text evidence="1">Belongs to the LysR transcriptional regulatory family.</text>
</comment>
<evidence type="ECO:0000313" key="6">
    <source>
        <dbReference type="EMBL" id="SFQ41705.1"/>
    </source>
</evidence>
<dbReference type="STRING" id="587909.SAMN05421810_10757"/>
<evidence type="ECO:0000256" key="4">
    <source>
        <dbReference type="ARBA" id="ARBA00023163"/>
    </source>
</evidence>
<protein>
    <submittedName>
        <fullName evidence="6">DNA-binding transcriptional regulator, LysR family</fullName>
    </submittedName>
</protein>
<dbReference type="Gene3D" id="1.10.10.10">
    <property type="entry name" value="Winged helix-like DNA-binding domain superfamily/Winged helix DNA-binding domain"/>
    <property type="match status" value="1"/>
</dbReference>
<dbReference type="InterPro" id="IPR036390">
    <property type="entry name" value="WH_DNA-bd_sf"/>
</dbReference>
<name>A0A1I5YBU6_9PSEU</name>
<dbReference type="RefSeq" id="WP_092532365.1">
    <property type="nucleotide sequence ID" value="NZ_FOWW01000007.1"/>
</dbReference>
<dbReference type="Pfam" id="PF03466">
    <property type="entry name" value="LysR_substrate"/>
    <property type="match status" value="1"/>
</dbReference>
<dbReference type="Gene3D" id="3.40.190.10">
    <property type="entry name" value="Periplasmic binding protein-like II"/>
    <property type="match status" value="2"/>
</dbReference>
<dbReference type="PANTHER" id="PTHR30346:SF29">
    <property type="entry name" value="LYSR SUBSTRATE-BINDING"/>
    <property type="match status" value="1"/>
</dbReference>
<reference evidence="7" key="1">
    <citation type="submission" date="2016-10" db="EMBL/GenBank/DDBJ databases">
        <authorList>
            <person name="Varghese N."/>
            <person name="Submissions S."/>
        </authorList>
    </citation>
    <scope>NUCLEOTIDE SEQUENCE [LARGE SCALE GENOMIC DNA]</scope>
    <source>
        <strain evidence="7">CGMCC 4.5579</strain>
    </source>
</reference>
<accession>A0A1I5YBU6</accession>
<keyword evidence="7" id="KW-1185">Reference proteome</keyword>
<dbReference type="AlphaFoldDB" id="A0A1I5YBU6"/>
<dbReference type="Pfam" id="PF00126">
    <property type="entry name" value="HTH_1"/>
    <property type="match status" value="1"/>
</dbReference>
<sequence length="306" mass="32132">MLEVRRLRLLRELARHGTIAATARACSLTPSAVSQQLALLEREVGAPLLIRDGRRLVLTEAATLLVGHAEAVLAELERARASVAELTSAVRGVLRVAAFPTAARALLPTAIARCRRDHPDLRVHLVEADPPEAVAQVASGALDLALVYEYDLLPRVRDTGIETTVLLREPLLAAIPEGWCPEEGPIELAELAERPWIAPHGDAALRATLDRACGIAGFVPGVDYASSDYTAILALVAAGLGVSLMPALAGEPAPDGVRLREVVGPRLVRTVSAVVRAGGAGNPPVAAMVERLRVTVAGVSSAGRHA</sequence>
<evidence type="ECO:0000313" key="7">
    <source>
        <dbReference type="Proteomes" id="UP000198727"/>
    </source>
</evidence>
<keyword evidence="4" id="KW-0804">Transcription</keyword>
<dbReference type="Proteomes" id="UP000198727">
    <property type="component" value="Unassembled WGS sequence"/>
</dbReference>
<dbReference type="OrthoDB" id="4131546at2"/>
<proteinExistence type="inferred from homology"/>
<dbReference type="InterPro" id="IPR000847">
    <property type="entry name" value="LysR_HTH_N"/>
</dbReference>
<dbReference type="SUPFAM" id="SSF53850">
    <property type="entry name" value="Periplasmic binding protein-like II"/>
    <property type="match status" value="1"/>
</dbReference>
<evidence type="ECO:0000256" key="1">
    <source>
        <dbReference type="ARBA" id="ARBA00009437"/>
    </source>
</evidence>
<feature type="domain" description="HTH lysR-type" evidence="5">
    <location>
        <begin position="2"/>
        <end position="59"/>
    </location>
</feature>
<dbReference type="EMBL" id="FOWW01000007">
    <property type="protein sequence ID" value="SFQ41705.1"/>
    <property type="molecule type" value="Genomic_DNA"/>
</dbReference>
<dbReference type="SUPFAM" id="SSF46785">
    <property type="entry name" value="Winged helix' DNA-binding domain"/>
    <property type="match status" value="1"/>
</dbReference>
<keyword evidence="3 6" id="KW-0238">DNA-binding</keyword>
<organism evidence="6 7">
    <name type="scientific">Amycolatopsis arida</name>
    <dbReference type="NCBI Taxonomy" id="587909"/>
    <lineage>
        <taxon>Bacteria</taxon>
        <taxon>Bacillati</taxon>
        <taxon>Actinomycetota</taxon>
        <taxon>Actinomycetes</taxon>
        <taxon>Pseudonocardiales</taxon>
        <taxon>Pseudonocardiaceae</taxon>
        <taxon>Amycolatopsis</taxon>
    </lineage>
</organism>
<dbReference type="GO" id="GO:0032993">
    <property type="term" value="C:protein-DNA complex"/>
    <property type="evidence" value="ECO:0007669"/>
    <property type="project" value="TreeGrafter"/>
</dbReference>
<gene>
    <name evidence="6" type="ORF">SAMN05421810_10757</name>
</gene>
<evidence type="ECO:0000259" key="5">
    <source>
        <dbReference type="PROSITE" id="PS50931"/>
    </source>
</evidence>
<dbReference type="InterPro" id="IPR036388">
    <property type="entry name" value="WH-like_DNA-bd_sf"/>
</dbReference>
<evidence type="ECO:0000256" key="2">
    <source>
        <dbReference type="ARBA" id="ARBA00023015"/>
    </source>
</evidence>
<evidence type="ECO:0000256" key="3">
    <source>
        <dbReference type="ARBA" id="ARBA00023125"/>
    </source>
</evidence>
<keyword evidence="2" id="KW-0805">Transcription regulation</keyword>
<dbReference type="GO" id="GO:0003677">
    <property type="term" value="F:DNA binding"/>
    <property type="evidence" value="ECO:0007669"/>
    <property type="project" value="UniProtKB-KW"/>
</dbReference>
<dbReference type="PANTHER" id="PTHR30346">
    <property type="entry name" value="TRANSCRIPTIONAL DUAL REGULATOR HCAR-RELATED"/>
    <property type="match status" value="1"/>
</dbReference>
<dbReference type="PROSITE" id="PS50931">
    <property type="entry name" value="HTH_LYSR"/>
    <property type="match status" value="1"/>
</dbReference>
<dbReference type="GO" id="GO:0003700">
    <property type="term" value="F:DNA-binding transcription factor activity"/>
    <property type="evidence" value="ECO:0007669"/>
    <property type="project" value="InterPro"/>
</dbReference>
<dbReference type="CDD" id="cd08423">
    <property type="entry name" value="PBP2_LTTR_like_6"/>
    <property type="match status" value="1"/>
</dbReference>
<dbReference type="InterPro" id="IPR005119">
    <property type="entry name" value="LysR_subst-bd"/>
</dbReference>